<dbReference type="PROSITE" id="PS51186">
    <property type="entry name" value="GNAT"/>
    <property type="match status" value="1"/>
</dbReference>
<evidence type="ECO:0000313" key="3">
    <source>
        <dbReference type="Proteomes" id="UP000419743"/>
    </source>
</evidence>
<dbReference type="Gene3D" id="3.40.630.30">
    <property type="match status" value="1"/>
</dbReference>
<evidence type="ECO:0000313" key="2">
    <source>
        <dbReference type="EMBL" id="VZO37657.1"/>
    </source>
</evidence>
<evidence type="ECO:0000259" key="1">
    <source>
        <dbReference type="PROSITE" id="PS51186"/>
    </source>
</evidence>
<sequence>MPPGVHSDVEVRAWVSSWDLTEDDVVGFFDAANRLRGFARLAGAHLEALYVDPAAQGSGVGGTLLDKVKLLRPGGFDLWVFVANSPAQDFYRWRGLVEVERTDGAGNEERAPDLRMAWMSGRPST</sequence>
<dbReference type="InterPro" id="IPR000182">
    <property type="entry name" value="GNAT_dom"/>
</dbReference>
<gene>
    <name evidence="2" type="ORF">HALOF300_02649</name>
</gene>
<reference evidence="2 3" key="1">
    <citation type="submission" date="2019-11" db="EMBL/GenBank/DDBJ databases">
        <authorList>
            <person name="Criscuolo A."/>
        </authorList>
    </citation>
    <scope>NUCLEOTIDE SEQUENCE [LARGE SCALE GENOMIC DNA]</scope>
    <source>
        <strain evidence="2">CIP111667</strain>
    </source>
</reference>
<organism evidence="2 3">
    <name type="scientific">Occultella aeris</name>
    <dbReference type="NCBI Taxonomy" id="2761496"/>
    <lineage>
        <taxon>Bacteria</taxon>
        <taxon>Bacillati</taxon>
        <taxon>Actinomycetota</taxon>
        <taxon>Actinomycetes</taxon>
        <taxon>Micrococcales</taxon>
        <taxon>Ruaniaceae</taxon>
        <taxon>Occultella</taxon>
    </lineage>
</organism>
<dbReference type="Pfam" id="PF13508">
    <property type="entry name" value="Acetyltransf_7"/>
    <property type="match status" value="1"/>
</dbReference>
<feature type="domain" description="N-acetyltransferase" evidence="1">
    <location>
        <begin position="1"/>
        <end position="121"/>
    </location>
</feature>
<name>A0A7M4DKI6_9MICO</name>
<comment type="caution">
    <text evidence="2">The sequence shown here is derived from an EMBL/GenBank/DDBJ whole genome shotgun (WGS) entry which is preliminary data.</text>
</comment>
<dbReference type="GO" id="GO:0016747">
    <property type="term" value="F:acyltransferase activity, transferring groups other than amino-acyl groups"/>
    <property type="evidence" value="ECO:0007669"/>
    <property type="project" value="InterPro"/>
</dbReference>
<dbReference type="SUPFAM" id="SSF55729">
    <property type="entry name" value="Acyl-CoA N-acyltransferases (Nat)"/>
    <property type="match status" value="1"/>
</dbReference>
<keyword evidence="3" id="KW-1185">Reference proteome</keyword>
<protein>
    <submittedName>
        <fullName evidence="2">Putative acetyltransferase</fullName>
    </submittedName>
</protein>
<proteinExistence type="predicted"/>
<keyword evidence="2" id="KW-0808">Transferase</keyword>
<dbReference type="Proteomes" id="UP000419743">
    <property type="component" value="Unassembled WGS sequence"/>
</dbReference>
<dbReference type="EMBL" id="CACRYJ010000035">
    <property type="protein sequence ID" value="VZO37657.1"/>
    <property type="molecule type" value="Genomic_DNA"/>
</dbReference>
<dbReference type="AlphaFoldDB" id="A0A7M4DKI6"/>
<accession>A0A7M4DKI6</accession>
<dbReference type="InterPro" id="IPR016181">
    <property type="entry name" value="Acyl_CoA_acyltransferase"/>
</dbReference>